<dbReference type="PROSITE" id="PS51353">
    <property type="entry name" value="ARSC"/>
    <property type="match status" value="1"/>
</dbReference>
<dbReference type="RefSeq" id="WP_035127047.1">
    <property type="nucleotide sequence ID" value="NZ_JRHH01000004.1"/>
</dbReference>
<dbReference type="EMBL" id="JRHH01000004">
    <property type="protein sequence ID" value="KGD67658.1"/>
    <property type="molecule type" value="Genomic_DNA"/>
</dbReference>
<dbReference type="InterPro" id="IPR036249">
    <property type="entry name" value="Thioredoxin-like_sf"/>
</dbReference>
<comment type="caution">
    <text evidence="4">The sequence shown here is derived from an EMBL/GenBank/DDBJ whole genome shotgun (WGS) entry which is preliminary data.</text>
</comment>
<keyword evidence="5" id="KW-1185">Reference proteome</keyword>
<protein>
    <submittedName>
        <fullName evidence="4">Arsenate reductase</fullName>
    </submittedName>
</protein>
<evidence type="ECO:0000256" key="3">
    <source>
        <dbReference type="PROSITE-ProRule" id="PRU01282"/>
    </source>
</evidence>
<dbReference type="InterPro" id="IPR006660">
    <property type="entry name" value="Arsenate_reductase-like"/>
</dbReference>
<proteinExistence type="inferred from homology"/>
<dbReference type="OrthoDB" id="9808142at2"/>
<evidence type="ECO:0000256" key="2">
    <source>
        <dbReference type="ARBA" id="ARBA00023002"/>
    </source>
</evidence>
<reference evidence="4 5" key="1">
    <citation type="submission" date="2014-09" db="EMBL/GenBank/DDBJ databases">
        <title>Whole Genome Shotgun of Flavobacterium aquatile LMG 4008.</title>
        <authorList>
            <person name="Gale A.N."/>
            <person name="Pipes S.E."/>
            <person name="Newman J.D."/>
        </authorList>
    </citation>
    <scope>NUCLEOTIDE SEQUENCE [LARGE SCALE GENOMIC DNA]</scope>
    <source>
        <strain evidence="4 5">LMG 4008</strain>
    </source>
</reference>
<sequence>MITIYHNPRCGKSRDCLAFLETSDKKFEIIKYLETPLSLNELKEIIRKLNINPIELIRKNETIWKENFKGKELTDSEIIQSMVDYPILIERPIVVYNDKAIIARPLEKINEII</sequence>
<dbReference type="InterPro" id="IPR006659">
    <property type="entry name" value="Arsenate_reductase"/>
</dbReference>
<comment type="similarity">
    <text evidence="1 3">Belongs to the ArsC family.</text>
</comment>
<keyword evidence="2" id="KW-0560">Oxidoreductase</keyword>
<dbReference type="STRING" id="1453498.LG45_11075"/>
<dbReference type="Gene3D" id="3.40.30.10">
    <property type="entry name" value="Glutaredoxin"/>
    <property type="match status" value="1"/>
</dbReference>
<dbReference type="CDD" id="cd03034">
    <property type="entry name" value="ArsC_ArsC"/>
    <property type="match status" value="1"/>
</dbReference>
<organism evidence="4 5">
    <name type="scientific">Flavobacterium aquatile LMG 4008 = ATCC 11947</name>
    <dbReference type="NCBI Taxonomy" id="1453498"/>
    <lineage>
        <taxon>Bacteria</taxon>
        <taxon>Pseudomonadati</taxon>
        <taxon>Bacteroidota</taxon>
        <taxon>Flavobacteriia</taxon>
        <taxon>Flavobacteriales</taxon>
        <taxon>Flavobacteriaceae</taxon>
        <taxon>Flavobacterium</taxon>
    </lineage>
</organism>
<dbReference type="eggNOG" id="COG1393">
    <property type="taxonomic scope" value="Bacteria"/>
</dbReference>
<dbReference type="NCBIfam" id="TIGR00014">
    <property type="entry name" value="arsC"/>
    <property type="match status" value="1"/>
</dbReference>
<evidence type="ECO:0000256" key="1">
    <source>
        <dbReference type="ARBA" id="ARBA00007198"/>
    </source>
</evidence>
<gene>
    <name evidence="4" type="ORF">LG45_11075</name>
</gene>
<name>A0A095TZ69_9FLAO</name>
<evidence type="ECO:0000313" key="4">
    <source>
        <dbReference type="EMBL" id="KGD67658.1"/>
    </source>
</evidence>
<evidence type="ECO:0000313" key="5">
    <source>
        <dbReference type="Proteomes" id="UP000029554"/>
    </source>
</evidence>
<dbReference type="SUPFAM" id="SSF52833">
    <property type="entry name" value="Thioredoxin-like"/>
    <property type="match status" value="1"/>
</dbReference>
<dbReference type="GO" id="GO:0008794">
    <property type="term" value="F:arsenate reductase (glutaredoxin) activity"/>
    <property type="evidence" value="ECO:0007669"/>
    <property type="project" value="InterPro"/>
</dbReference>
<dbReference type="PANTHER" id="PTHR30041:SF4">
    <property type="entry name" value="ARSENATE REDUCTASE"/>
    <property type="match status" value="1"/>
</dbReference>
<dbReference type="PANTHER" id="PTHR30041">
    <property type="entry name" value="ARSENATE REDUCTASE"/>
    <property type="match status" value="1"/>
</dbReference>
<dbReference type="Proteomes" id="UP000029554">
    <property type="component" value="Unassembled WGS sequence"/>
</dbReference>
<accession>A0A095TZ69</accession>
<dbReference type="AlphaFoldDB" id="A0A095TZ69"/>
<dbReference type="Pfam" id="PF03960">
    <property type="entry name" value="ArsC"/>
    <property type="match status" value="1"/>
</dbReference>